<feature type="region of interest" description="Disordered" evidence="1">
    <location>
        <begin position="20"/>
        <end position="46"/>
    </location>
</feature>
<dbReference type="AlphaFoldDB" id="B6ILD8"/>
<dbReference type="InParanoid" id="B6ILD8"/>
<reference evidence="2 3" key="1">
    <citation type="journal article" date="2003" name="PLoS Biol.">
        <title>The genome sequence of Caenorhabditis briggsae: a platform for comparative genomics.</title>
        <authorList>
            <person name="Stein L.D."/>
            <person name="Bao Z."/>
            <person name="Blasiar D."/>
            <person name="Blumenthal T."/>
            <person name="Brent M.R."/>
            <person name="Chen N."/>
            <person name="Chinwalla A."/>
            <person name="Clarke L."/>
            <person name="Clee C."/>
            <person name="Coghlan A."/>
            <person name="Coulson A."/>
            <person name="D'Eustachio P."/>
            <person name="Fitch D.H."/>
            <person name="Fulton L.A."/>
            <person name="Fulton R.E."/>
            <person name="Griffiths-Jones S."/>
            <person name="Harris T.W."/>
            <person name="Hillier L.W."/>
            <person name="Kamath R."/>
            <person name="Kuwabara P.E."/>
            <person name="Mardis E.R."/>
            <person name="Marra M.A."/>
            <person name="Miner T.L."/>
            <person name="Minx P."/>
            <person name="Mullikin J.C."/>
            <person name="Plumb R.W."/>
            <person name="Rogers J."/>
            <person name="Schein J.E."/>
            <person name="Sohrmann M."/>
            <person name="Spieth J."/>
            <person name="Stajich J.E."/>
            <person name="Wei C."/>
            <person name="Willey D."/>
            <person name="Wilson R.K."/>
            <person name="Durbin R."/>
            <person name="Waterston R.H."/>
        </authorList>
    </citation>
    <scope>NUCLEOTIDE SEQUENCE [LARGE SCALE GENOMIC DNA]</scope>
    <source>
        <strain evidence="2 3">AF16</strain>
    </source>
</reference>
<gene>
    <name evidence="2 4" type="ORF">CBG26405</name>
    <name evidence="2" type="ORF">CBG_26405</name>
</gene>
<evidence type="ECO:0000313" key="4">
    <source>
        <dbReference type="WormBase" id="CBG26405"/>
    </source>
</evidence>
<reference evidence="2 3" key="2">
    <citation type="journal article" date="2011" name="PLoS Genet.">
        <title>Caenorhabditis briggsae recombinant inbred line genotypes reveal inter-strain incompatibility and the evolution of recombination.</title>
        <authorList>
            <person name="Ross J.A."/>
            <person name="Koboldt D.C."/>
            <person name="Staisch J.E."/>
            <person name="Chamberlin H.M."/>
            <person name="Gupta B.P."/>
            <person name="Miller R.D."/>
            <person name="Baird S.E."/>
            <person name="Haag E.S."/>
        </authorList>
    </citation>
    <scope>NUCLEOTIDE SEQUENCE [LARGE SCALE GENOMIC DNA]</scope>
    <source>
        <strain evidence="2 3">AF16</strain>
    </source>
</reference>
<dbReference type="EMBL" id="HE601481">
    <property type="protein sequence ID" value="CAS00718.1"/>
    <property type="molecule type" value="Genomic_DNA"/>
</dbReference>
<dbReference type="CTD" id="68917883"/>
<dbReference type="HOGENOM" id="CLU_1939990_0_0_1"/>
<evidence type="ECO:0000313" key="2">
    <source>
        <dbReference type="EMBL" id="CAS00718.1"/>
    </source>
</evidence>
<feature type="region of interest" description="Disordered" evidence="1">
    <location>
        <begin position="81"/>
        <end position="130"/>
    </location>
</feature>
<dbReference type="Proteomes" id="UP000008549">
    <property type="component" value="Unassembled WGS sequence"/>
</dbReference>
<keyword evidence="3" id="KW-1185">Reference proteome</keyword>
<organism evidence="2 3">
    <name type="scientific">Caenorhabditis briggsae</name>
    <dbReference type="NCBI Taxonomy" id="6238"/>
    <lineage>
        <taxon>Eukaryota</taxon>
        <taxon>Metazoa</taxon>
        <taxon>Ecdysozoa</taxon>
        <taxon>Nematoda</taxon>
        <taxon>Chromadorea</taxon>
        <taxon>Rhabditida</taxon>
        <taxon>Rhabditina</taxon>
        <taxon>Rhabditomorpha</taxon>
        <taxon>Rhabditoidea</taxon>
        <taxon>Rhabditidae</taxon>
        <taxon>Peloderinae</taxon>
        <taxon>Caenorhabditis</taxon>
    </lineage>
</organism>
<feature type="compositionally biased region" description="Basic and acidic residues" evidence="1">
    <location>
        <begin position="107"/>
        <end position="130"/>
    </location>
</feature>
<dbReference type="eggNOG" id="ENOG502TKES">
    <property type="taxonomic scope" value="Eukaryota"/>
</dbReference>
<sequence>MSGVISDPSIAAQLTPLEHAVPRSASQNEDDWSAQQAQEFHRRTGEANRIEAMDIKIDKQAGVVRKLITARNAEVDLINARRRRNDDKIETRKERKRISRAIRKRKREEEDQRDTEVESFKRRKMETDQT</sequence>
<evidence type="ECO:0000313" key="3">
    <source>
        <dbReference type="Proteomes" id="UP000008549"/>
    </source>
</evidence>
<name>B6ILD8_CAEBR</name>
<feature type="compositionally biased region" description="Basic and acidic residues" evidence="1">
    <location>
        <begin position="84"/>
        <end position="93"/>
    </location>
</feature>
<protein>
    <submittedName>
        <fullName evidence="2">Protein CBG26405</fullName>
    </submittedName>
</protein>
<dbReference type="KEGG" id="cbr:CBG_26405"/>
<accession>B6ILD8</accession>
<dbReference type="RefSeq" id="XP_045100276.1">
    <property type="nucleotide sequence ID" value="XM_045235340.1"/>
</dbReference>
<feature type="compositionally biased region" description="Basic residues" evidence="1">
    <location>
        <begin position="94"/>
        <end position="106"/>
    </location>
</feature>
<dbReference type="OMA" id="DDWSAQQ"/>
<dbReference type="WormBase" id="CBG26405">
    <property type="protein sequence ID" value="CBP35537"/>
    <property type="gene ID" value="WBGene00087819"/>
</dbReference>
<proteinExistence type="predicted"/>
<dbReference type="GeneID" id="68917883"/>
<evidence type="ECO:0000256" key="1">
    <source>
        <dbReference type="SAM" id="MobiDB-lite"/>
    </source>
</evidence>